<evidence type="ECO:0000256" key="1">
    <source>
        <dbReference type="SAM" id="Phobius"/>
    </source>
</evidence>
<gene>
    <name evidence="2" type="ORF">GQ607_000914</name>
</gene>
<keyword evidence="1" id="KW-1133">Transmembrane helix</keyword>
<feature type="transmembrane region" description="Helical" evidence="1">
    <location>
        <begin position="310"/>
        <end position="328"/>
    </location>
</feature>
<proteinExistence type="predicted"/>
<keyword evidence="1" id="KW-0472">Membrane</keyword>
<keyword evidence="3" id="KW-1185">Reference proteome</keyword>
<keyword evidence="1" id="KW-0812">Transmembrane</keyword>
<sequence>MAPEIGGIALSLDNVAKVPIEHTRVIIDDAPEHEHEIDNPALTLVSVGRQIKLEAPPFMVRPKAYTKKLDFTVLGSSNSYSVTRALRHCCRAPQRTPNPNGQWWNYDFKILNISFQSKNHRLVYERECVPANHKFETLQYIAVGLRGPNMMPKEKFLPIHTGDDQGMFKQIYKASHSLRPWPRRLLSLKSISGFGIYRCFPKVGYHAPVQLHPQTQGTLALLFADYQADYIEPGGQRWIHWMHREFNAGSTDPEEGIYALELILSWSAPKFIFWGMSPILLSLAIGIWYMQRPLTDGDDFNSVVQTAWSISSYIVTAATVFLGVLAAITQFGDI</sequence>
<feature type="transmembrane region" description="Helical" evidence="1">
    <location>
        <begin position="271"/>
        <end position="290"/>
    </location>
</feature>
<evidence type="ECO:0000313" key="3">
    <source>
        <dbReference type="Proteomes" id="UP000434172"/>
    </source>
</evidence>
<comment type="caution">
    <text evidence="2">The sequence shown here is derived from an EMBL/GenBank/DDBJ whole genome shotgun (WGS) entry which is preliminary data.</text>
</comment>
<protein>
    <submittedName>
        <fullName evidence="2">Uncharacterized protein</fullName>
    </submittedName>
</protein>
<name>A0A8H3ZTB0_9PEZI</name>
<organism evidence="2 3">
    <name type="scientific">Colletotrichum asianum</name>
    <dbReference type="NCBI Taxonomy" id="702518"/>
    <lineage>
        <taxon>Eukaryota</taxon>
        <taxon>Fungi</taxon>
        <taxon>Dikarya</taxon>
        <taxon>Ascomycota</taxon>
        <taxon>Pezizomycotina</taxon>
        <taxon>Sordariomycetes</taxon>
        <taxon>Hypocreomycetidae</taxon>
        <taxon>Glomerellales</taxon>
        <taxon>Glomerellaceae</taxon>
        <taxon>Colletotrichum</taxon>
        <taxon>Colletotrichum gloeosporioides species complex</taxon>
    </lineage>
</organism>
<dbReference type="EMBL" id="WOWK01000002">
    <property type="protein sequence ID" value="KAF0331794.1"/>
    <property type="molecule type" value="Genomic_DNA"/>
</dbReference>
<reference evidence="2 3" key="1">
    <citation type="submission" date="2019-12" db="EMBL/GenBank/DDBJ databases">
        <title>A genome sequence resource for the geographically widespread anthracnose pathogen Colletotrichum asianum.</title>
        <authorList>
            <person name="Meng Y."/>
        </authorList>
    </citation>
    <scope>NUCLEOTIDE SEQUENCE [LARGE SCALE GENOMIC DNA]</scope>
    <source>
        <strain evidence="2 3">ICMP 18580</strain>
    </source>
</reference>
<evidence type="ECO:0000313" key="2">
    <source>
        <dbReference type="EMBL" id="KAF0331794.1"/>
    </source>
</evidence>
<accession>A0A8H3ZTB0</accession>
<dbReference type="AlphaFoldDB" id="A0A8H3ZTB0"/>
<dbReference type="Proteomes" id="UP000434172">
    <property type="component" value="Unassembled WGS sequence"/>
</dbReference>
<dbReference type="OrthoDB" id="5420013at2759"/>